<keyword evidence="2" id="KW-1185">Reference proteome</keyword>
<reference evidence="1" key="1">
    <citation type="thesis" date="2020" institute="ProQuest LLC" country="789 East Eisenhower Parkway, Ann Arbor, MI, USA">
        <title>Comparative Genomics and Chromosome Evolution.</title>
        <authorList>
            <person name="Mudd A.B."/>
        </authorList>
    </citation>
    <scope>NUCLEOTIDE SEQUENCE</scope>
    <source>
        <strain evidence="1">Female2</strain>
        <tissue evidence="1">Blood</tissue>
    </source>
</reference>
<dbReference type="Pfam" id="PF14580">
    <property type="entry name" value="LRR_9"/>
    <property type="match status" value="1"/>
</dbReference>
<organism evidence="1 2">
    <name type="scientific">Hymenochirus boettgeri</name>
    <name type="common">Congo dwarf clawed frog</name>
    <dbReference type="NCBI Taxonomy" id="247094"/>
    <lineage>
        <taxon>Eukaryota</taxon>
        <taxon>Metazoa</taxon>
        <taxon>Chordata</taxon>
        <taxon>Craniata</taxon>
        <taxon>Vertebrata</taxon>
        <taxon>Euteleostomi</taxon>
        <taxon>Amphibia</taxon>
        <taxon>Batrachia</taxon>
        <taxon>Anura</taxon>
        <taxon>Pipoidea</taxon>
        <taxon>Pipidae</taxon>
        <taxon>Pipinae</taxon>
        <taxon>Hymenochirus</taxon>
    </lineage>
</organism>
<dbReference type="PROSITE" id="PS51450">
    <property type="entry name" value="LRR"/>
    <property type="match status" value="1"/>
</dbReference>
<dbReference type="InterPro" id="IPR042655">
    <property type="entry name" value="LRC72"/>
</dbReference>
<dbReference type="PANTHER" id="PTHR46759">
    <property type="entry name" value="LEUCINE-RICH REPEAT-CONTAINING PROTEIN 72"/>
    <property type="match status" value="1"/>
</dbReference>
<dbReference type="AlphaFoldDB" id="A0A8T2JIB3"/>
<dbReference type="InterPro" id="IPR032675">
    <property type="entry name" value="LRR_dom_sf"/>
</dbReference>
<dbReference type="Gene3D" id="3.80.10.10">
    <property type="entry name" value="Ribonuclease Inhibitor"/>
    <property type="match status" value="1"/>
</dbReference>
<protein>
    <recommendedName>
        <fullName evidence="3">Leucine rich repeat containing 72</fullName>
    </recommendedName>
</protein>
<accession>A0A8T2JIB3</accession>
<name>A0A8T2JIB3_9PIPI</name>
<dbReference type="OrthoDB" id="10251250at2759"/>
<evidence type="ECO:0008006" key="3">
    <source>
        <dbReference type="Google" id="ProtNLM"/>
    </source>
</evidence>
<gene>
    <name evidence="1" type="ORF">GDO86_011762</name>
</gene>
<dbReference type="InterPro" id="IPR001611">
    <property type="entry name" value="Leu-rich_rpt"/>
</dbReference>
<comment type="caution">
    <text evidence="1">The sequence shown here is derived from an EMBL/GenBank/DDBJ whole genome shotgun (WGS) entry which is preliminary data.</text>
</comment>
<proteinExistence type="predicted"/>
<dbReference type="SUPFAM" id="SSF52075">
    <property type="entry name" value="Outer arm dynein light chain 1"/>
    <property type="match status" value="1"/>
</dbReference>
<dbReference type="EMBL" id="JAACNH010000005">
    <property type="protein sequence ID" value="KAG8443060.1"/>
    <property type="molecule type" value="Genomic_DNA"/>
</dbReference>
<sequence length="220" mass="25700">MLKFLWLNHNKITRITGLANNWRLSELYLDNNELCDITGCLRHLTSLHTLLLNDNQLVHLQETVKELKGMTNIRVLNLFHNPLTQESGYRLYIINHIPSVQRLDRKRVIQKEREDAFKLFNPERTAVIQSLGFGRRTDSALTNRKSSGTYVQRSVASSLIKHSAFSKHPDELEDEVLMRAYQRSILQFSLVDWTKIPSFKEKGTEDKMAYNPVLMTLEFR</sequence>
<evidence type="ECO:0000313" key="2">
    <source>
        <dbReference type="Proteomes" id="UP000812440"/>
    </source>
</evidence>
<dbReference type="PANTHER" id="PTHR46759:SF1">
    <property type="entry name" value="LEUCINE-RICH REPEAT-CONTAINING PROTEIN 72"/>
    <property type="match status" value="1"/>
</dbReference>
<dbReference type="Proteomes" id="UP000812440">
    <property type="component" value="Chromosome 6"/>
</dbReference>
<evidence type="ECO:0000313" key="1">
    <source>
        <dbReference type="EMBL" id="KAG8443060.1"/>
    </source>
</evidence>